<sequence>MLVEVTVADARGVDRWRLTFHSMWADLCEFPLEDAALIARANIEEWWDTREGEPEPPSLTAERLA</sequence>
<evidence type="ECO:0000313" key="2">
    <source>
        <dbReference type="Proteomes" id="UP000295560"/>
    </source>
</evidence>
<keyword evidence="2" id="KW-1185">Reference proteome</keyword>
<name>A0A4R1HZL4_PSEEN</name>
<organism evidence="1 2">
    <name type="scientific">Pseudonocardia endophytica</name>
    <dbReference type="NCBI Taxonomy" id="401976"/>
    <lineage>
        <taxon>Bacteria</taxon>
        <taxon>Bacillati</taxon>
        <taxon>Actinomycetota</taxon>
        <taxon>Actinomycetes</taxon>
        <taxon>Pseudonocardiales</taxon>
        <taxon>Pseudonocardiaceae</taxon>
        <taxon>Pseudonocardia</taxon>
    </lineage>
</organism>
<reference evidence="1 2" key="1">
    <citation type="submission" date="2019-03" db="EMBL/GenBank/DDBJ databases">
        <title>Sequencing the genomes of 1000 actinobacteria strains.</title>
        <authorList>
            <person name="Klenk H.-P."/>
        </authorList>
    </citation>
    <scope>NUCLEOTIDE SEQUENCE [LARGE SCALE GENOMIC DNA]</scope>
    <source>
        <strain evidence="1 2">DSM 44969</strain>
    </source>
</reference>
<proteinExistence type="predicted"/>
<evidence type="ECO:0000313" key="1">
    <source>
        <dbReference type="EMBL" id="TCK26665.1"/>
    </source>
</evidence>
<dbReference type="Proteomes" id="UP000295560">
    <property type="component" value="Unassembled WGS sequence"/>
</dbReference>
<comment type="caution">
    <text evidence="1">The sequence shown here is derived from an EMBL/GenBank/DDBJ whole genome shotgun (WGS) entry which is preliminary data.</text>
</comment>
<dbReference type="EMBL" id="SMFZ01000001">
    <property type="protein sequence ID" value="TCK26665.1"/>
    <property type="molecule type" value="Genomic_DNA"/>
</dbReference>
<protein>
    <submittedName>
        <fullName evidence="1">Uncharacterized protein</fullName>
    </submittedName>
</protein>
<dbReference type="AlphaFoldDB" id="A0A4R1HZL4"/>
<accession>A0A4R1HZL4</accession>
<gene>
    <name evidence="1" type="ORF">EV378_2506</name>
</gene>